<evidence type="ECO:0000256" key="11">
    <source>
        <dbReference type="PIRSR" id="PIRSR602401-1"/>
    </source>
</evidence>
<gene>
    <name evidence="14" type="ORF">CKAN_02680400</name>
</gene>
<evidence type="ECO:0000256" key="13">
    <source>
        <dbReference type="SAM" id="Phobius"/>
    </source>
</evidence>
<dbReference type="PRINTS" id="PR00463">
    <property type="entry name" value="EP450I"/>
</dbReference>
<dbReference type="InterPro" id="IPR050665">
    <property type="entry name" value="Cytochrome_P450_Monooxygen"/>
</dbReference>
<dbReference type="AlphaFoldDB" id="A0A443Q2X7"/>
<dbReference type="SUPFAM" id="SSF48264">
    <property type="entry name" value="Cytochrome P450"/>
    <property type="match status" value="1"/>
</dbReference>
<reference evidence="14 15" key="1">
    <citation type="journal article" date="2019" name="Nat. Plants">
        <title>Stout camphor tree genome fills gaps in understanding of flowering plant genome evolution.</title>
        <authorList>
            <person name="Chaw S.M."/>
            <person name="Liu Y.C."/>
            <person name="Wu Y.W."/>
            <person name="Wang H.Y."/>
            <person name="Lin C.I."/>
            <person name="Wu C.S."/>
            <person name="Ke H.M."/>
            <person name="Chang L.Y."/>
            <person name="Hsu C.Y."/>
            <person name="Yang H.T."/>
            <person name="Sudianto E."/>
            <person name="Hsu M.H."/>
            <person name="Wu K.P."/>
            <person name="Wang L.N."/>
            <person name="Leebens-Mack J.H."/>
            <person name="Tsai I.J."/>
        </authorList>
    </citation>
    <scope>NUCLEOTIDE SEQUENCE [LARGE SCALE GENOMIC DNA]</scope>
    <source>
        <strain evidence="15">cv. Chaw 1501</strain>
        <tissue evidence="14">Young leaves</tissue>
    </source>
</reference>
<dbReference type="OrthoDB" id="1470350at2759"/>
<dbReference type="Gene3D" id="1.10.630.10">
    <property type="entry name" value="Cytochrome P450"/>
    <property type="match status" value="1"/>
</dbReference>
<dbReference type="EMBL" id="QPKB01000013">
    <property type="protein sequence ID" value="RWR97375.1"/>
    <property type="molecule type" value="Genomic_DNA"/>
</dbReference>
<feature type="transmembrane region" description="Helical" evidence="13">
    <location>
        <begin position="14"/>
        <end position="37"/>
    </location>
</feature>
<dbReference type="InterPro" id="IPR017972">
    <property type="entry name" value="Cyt_P450_CS"/>
</dbReference>
<keyword evidence="10 13" id="KW-0472">Membrane</keyword>
<dbReference type="PANTHER" id="PTHR24282">
    <property type="entry name" value="CYTOCHROME P450 FAMILY MEMBER"/>
    <property type="match status" value="1"/>
</dbReference>
<dbReference type="PANTHER" id="PTHR24282:SF255">
    <property type="entry name" value="CYTOCHROME P450 72A11-RELATED"/>
    <property type="match status" value="1"/>
</dbReference>
<keyword evidence="5 11" id="KW-0479">Metal-binding</keyword>
<keyword evidence="9 12" id="KW-0503">Monooxygenase</keyword>
<dbReference type="Proteomes" id="UP000283530">
    <property type="component" value="Unassembled WGS sequence"/>
</dbReference>
<dbReference type="InterPro" id="IPR002401">
    <property type="entry name" value="Cyt_P450_E_grp-I"/>
</dbReference>
<comment type="caution">
    <text evidence="14">The sequence shown here is derived from an EMBL/GenBank/DDBJ whole genome shotgun (WGS) entry which is preliminary data.</text>
</comment>
<keyword evidence="4 13" id="KW-0812">Transmembrane</keyword>
<evidence type="ECO:0000256" key="2">
    <source>
        <dbReference type="ARBA" id="ARBA00010617"/>
    </source>
</evidence>
<dbReference type="InterPro" id="IPR036396">
    <property type="entry name" value="Cyt_P450_sf"/>
</dbReference>
<evidence type="ECO:0000313" key="15">
    <source>
        <dbReference type="Proteomes" id="UP000283530"/>
    </source>
</evidence>
<name>A0A443Q2X7_9MAGN</name>
<keyword evidence="3 11" id="KW-0349">Heme</keyword>
<dbReference type="GO" id="GO:0005506">
    <property type="term" value="F:iron ion binding"/>
    <property type="evidence" value="ECO:0007669"/>
    <property type="project" value="InterPro"/>
</dbReference>
<dbReference type="FunFam" id="1.10.630.10:FF:000029">
    <property type="entry name" value="Cytochrome P450 734A1"/>
    <property type="match status" value="1"/>
</dbReference>
<evidence type="ECO:0000256" key="3">
    <source>
        <dbReference type="ARBA" id="ARBA00022617"/>
    </source>
</evidence>
<evidence type="ECO:0000313" key="14">
    <source>
        <dbReference type="EMBL" id="RWR97375.1"/>
    </source>
</evidence>
<proteinExistence type="inferred from homology"/>
<dbReference type="InterPro" id="IPR001128">
    <property type="entry name" value="Cyt_P450"/>
</dbReference>
<dbReference type="Pfam" id="PF00067">
    <property type="entry name" value="p450"/>
    <property type="match status" value="1"/>
</dbReference>
<evidence type="ECO:0000256" key="8">
    <source>
        <dbReference type="ARBA" id="ARBA00023004"/>
    </source>
</evidence>
<dbReference type="GO" id="GO:0020037">
    <property type="term" value="F:heme binding"/>
    <property type="evidence" value="ECO:0007669"/>
    <property type="project" value="InterPro"/>
</dbReference>
<comment type="similarity">
    <text evidence="2 12">Belongs to the cytochrome P450 family.</text>
</comment>
<protein>
    <submittedName>
        <fullName evidence="14">Cytochrome P450 CYP72A219-like protein</fullName>
    </submittedName>
</protein>
<dbReference type="GO" id="GO:0016705">
    <property type="term" value="F:oxidoreductase activity, acting on paired donors, with incorporation or reduction of molecular oxygen"/>
    <property type="evidence" value="ECO:0007669"/>
    <property type="project" value="InterPro"/>
</dbReference>
<comment type="subcellular location">
    <subcellularLocation>
        <location evidence="1">Membrane</location>
    </subcellularLocation>
</comment>
<dbReference type="GO" id="GO:0004497">
    <property type="term" value="F:monooxygenase activity"/>
    <property type="evidence" value="ECO:0007669"/>
    <property type="project" value="UniProtKB-KW"/>
</dbReference>
<evidence type="ECO:0000256" key="7">
    <source>
        <dbReference type="ARBA" id="ARBA00023002"/>
    </source>
</evidence>
<sequence length="526" mass="60881">MNCRRKHRQKKKMGFYLMVSLAIFGVLVCRFFYVFWWRPMKLGRFIKDQGINGPPYWPMVGNMMEEARLKNEAKSRPMDLSHAIVPRVIPFLYQTFEYYGRSSMAWFGVNPRVTIMDPELIREVFSNKEGHFEKTTLSPIFKVLVTGLVNHEGDKWVKHRRIINPAFHQEKLKRMFPAFHTSCCELMRKWEESVGSEGESCELDVWHEFQNFTGDVISRTAFGSSYKQGMRIFQLQTEQAQLFSHSVKSVLIPGYRFLPIRVNKRRNEIDKEVCALLRGMIKEREKEMKMGNVSSNDLLGLLMESNFRDSQEQGNSNAAAMTTEEVIDECKLFYFAGQETTSVLLTWTMVILSMHPNWQMKAREEVLQVFGKNKPDFDGLNHLKIVTMILYEVLRLYPPVVYTVRRVAKTAKLGDITLPAGAQVSLPTLLMHHDPEIWGEDVEEFKPERFSDGVAKASKNRTVFFPFNWGPRICIGQNFALIEAKMALAMILQQFSFELSPSYAHAPFAAVTLQPQHGAQIILHRH</sequence>
<dbReference type="PROSITE" id="PS00086">
    <property type="entry name" value="CYTOCHROME_P450"/>
    <property type="match status" value="1"/>
</dbReference>
<evidence type="ECO:0000256" key="5">
    <source>
        <dbReference type="ARBA" id="ARBA00022723"/>
    </source>
</evidence>
<dbReference type="CDD" id="cd20642">
    <property type="entry name" value="CYP72"/>
    <property type="match status" value="1"/>
</dbReference>
<feature type="binding site" description="axial binding residue" evidence="11">
    <location>
        <position position="474"/>
    </location>
    <ligand>
        <name>heme</name>
        <dbReference type="ChEBI" id="CHEBI:30413"/>
    </ligand>
    <ligandPart>
        <name>Fe</name>
        <dbReference type="ChEBI" id="CHEBI:18248"/>
    </ligandPart>
</feature>
<evidence type="ECO:0000256" key="12">
    <source>
        <dbReference type="RuleBase" id="RU000461"/>
    </source>
</evidence>
<evidence type="ECO:0000256" key="6">
    <source>
        <dbReference type="ARBA" id="ARBA00022989"/>
    </source>
</evidence>
<accession>A0A443Q2X7</accession>
<dbReference type="GO" id="GO:0016020">
    <property type="term" value="C:membrane"/>
    <property type="evidence" value="ECO:0007669"/>
    <property type="project" value="UniProtKB-SubCell"/>
</dbReference>
<keyword evidence="8 11" id="KW-0408">Iron</keyword>
<organism evidence="14 15">
    <name type="scientific">Cinnamomum micranthum f. kanehirae</name>
    <dbReference type="NCBI Taxonomy" id="337451"/>
    <lineage>
        <taxon>Eukaryota</taxon>
        <taxon>Viridiplantae</taxon>
        <taxon>Streptophyta</taxon>
        <taxon>Embryophyta</taxon>
        <taxon>Tracheophyta</taxon>
        <taxon>Spermatophyta</taxon>
        <taxon>Magnoliopsida</taxon>
        <taxon>Magnoliidae</taxon>
        <taxon>Laurales</taxon>
        <taxon>Lauraceae</taxon>
        <taxon>Cinnamomum</taxon>
    </lineage>
</organism>
<evidence type="ECO:0000256" key="1">
    <source>
        <dbReference type="ARBA" id="ARBA00004370"/>
    </source>
</evidence>
<keyword evidence="7 12" id="KW-0560">Oxidoreductase</keyword>
<evidence type="ECO:0000256" key="10">
    <source>
        <dbReference type="ARBA" id="ARBA00023136"/>
    </source>
</evidence>
<keyword evidence="15" id="KW-1185">Reference proteome</keyword>
<evidence type="ECO:0000256" key="4">
    <source>
        <dbReference type="ARBA" id="ARBA00022692"/>
    </source>
</evidence>
<keyword evidence="6 13" id="KW-1133">Transmembrane helix</keyword>
<dbReference type="PRINTS" id="PR00385">
    <property type="entry name" value="P450"/>
</dbReference>
<comment type="cofactor">
    <cofactor evidence="11">
        <name>heme</name>
        <dbReference type="ChEBI" id="CHEBI:30413"/>
    </cofactor>
</comment>
<evidence type="ECO:0000256" key="9">
    <source>
        <dbReference type="ARBA" id="ARBA00023033"/>
    </source>
</evidence>
<dbReference type="STRING" id="337451.A0A443Q2X7"/>